<sequence length="22" mass="2310">AEAMGRPVAPPIDELEKAVKTS</sequence>
<accession>A0A0F9A730</accession>
<reference evidence="2" key="1">
    <citation type="journal article" date="2015" name="Nature">
        <title>Complex archaea that bridge the gap between prokaryotes and eukaryotes.</title>
        <authorList>
            <person name="Spang A."/>
            <person name="Saw J.H."/>
            <person name="Jorgensen S.L."/>
            <person name="Zaremba-Niedzwiedzka K."/>
            <person name="Martijn J."/>
            <person name="Lind A.E."/>
            <person name="van Eijk R."/>
            <person name="Schleper C."/>
            <person name="Guy L."/>
            <person name="Ettema T.J."/>
        </authorList>
    </citation>
    <scope>NUCLEOTIDE SEQUENCE</scope>
</reference>
<gene>
    <name evidence="2" type="ORF">LCGC14_2607810</name>
</gene>
<proteinExistence type="predicted"/>
<organism evidence="2">
    <name type="scientific">marine sediment metagenome</name>
    <dbReference type="NCBI Taxonomy" id="412755"/>
    <lineage>
        <taxon>unclassified sequences</taxon>
        <taxon>metagenomes</taxon>
        <taxon>ecological metagenomes</taxon>
    </lineage>
</organism>
<feature type="non-terminal residue" evidence="2">
    <location>
        <position position="1"/>
    </location>
</feature>
<name>A0A0F9A730_9ZZZZ</name>
<evidence type="ECO:0000256" key="1">
    <source>
        <dbReference type="SAM" id="MobiDB-lite"/>
    </source>
</evidence>
<feature type="region of interest" description="Disordered" evidence="1">
    <location>
        <begin position="1"/>
        <end position="22"/>
    </location>
</feature>
<comment type="caution">
    <text evidence="2">The sequence shown here is derived from an EMBL/GenBank/DDBJ whole genome shotgun (WGS) entry which is preliminary data.</text>
</comment>
<dbReference type="EMBL" id="LAZR01044189">
    <property type="protein sequence ID" value="KKL05265.1"/>
    <property type="molecule type" value="Genomic_DNA"/>
</dbReference>
<dbReference type="AlphaFoldDB" id="A0A0F9A730"/>
<protein>
    <submittedName>
        <fullName evidence="2">Uncharacterized protein</fullName>
    </submittedName>
</protein>
<evidence type="ECO:0000313" key="2">
    <source>
        <dbReference type="EMBL" id="KKL05265.1"/>
    </source>
</evidence>